<dbReference type="SUPFAM" id="SSF56672">
    <property type="entry name" value="DNA/RNA polymerases"/>
    <property type="match status" value="1"/>
</dbReference>
<dbReference type="InterPro" id="IPR039537">
    <property type="entry name" value="Retrotran_Ty1/copia-like"/>
</dbReference>
<keyword evidence="3" id="KW-0064">Aspartyl protease</keyword>
<evidence type="ECO:0000256" key="2">
    <source>
        <dbReference type="ARBA" id="ARBA00022723"/>
    </source>
</evidence>
<protein>
    <submittedName>
        <fullName evidence="7">Ribonuclease H-like domain-containing protein</fullName>
    </submittedName>
</protein>
<reference evidence="7 8" key="1">
    <citation type="journal article" date="2018" name="Mol. Plant">
        <title>The genome of Artemisia annua provides insight into the evolution of Asteraceae family and artemisinin biosynthesis.</title>
        <authorList>
            <person name="Shen Q."/>
            <person name="Zhang L."/>
            <person name="Liao Z."/>
            <person name="Wang S."/>
            <person name="Yan T."/>
            <person name="Shi P."/>
            <person name="Liu M."/>
            <person name="Fu X."/>
            <person name="Pan Q."/>
            <person name="Wang Y."/>
            <person name="Lv Z."/>
            <person name="Lu X."/>
            <person name="Zhang F."/>
            <person name="Jiang W."/>
            <person name="Ma Y."/>
            <person name="Chen M."/>
            <person name="Hao X."/>
            <person name="Li L."/>
            <person name="Tang Y."/>
            <person name="Lv G."/>
            <person name="Zhou Y."/>
            <person name="Sun X."/>
            <person name="Brodelius P.E."/>
            <person name="Rose J.K.C."/>
            <person name="Tang K."/>
        </authorList>
    </citation>
    <scope>NUCLEOTIDE SEQUENCE [LARGE SCALE GENOMIC DNA]</scope>
    <source>
        <strain evidence="8">cv. Huhao1</strain>
        <tissue evidence="7">Leaf</tissue>
    </source>
</reference>
<feature type="compositionally biased region" description="Low complexity" evidence="5">
    <location>
        <begin position="306"/>
        <end position="319"/>
    </location>
</feature>
<dbReference type="GO" id="GO:0015074">
    <property type="term" value="P:DNA integration"/>
    <property type="evidence" value="ECO:0007669"/>
    <property type="project" value="InterPro"/>
</dbReference>
<feature type="region of interest" description="Disordered" evidence="5">
    <location>
        <begin position="224"/>
        <end position="250"/>
    </location>
</feature>
<dbReference type="PANTHER" id="PTHR42648">
    <property type="entry name" value="TRANSPOSASE, PUTATIVE-RELATED"/>
    <property type="match status" value="1"/>
</dbReference>
<dbReference type="GO" id="GO:0006508">
    <property type="term" value="P:proteolysis"/>
    <property type="evidence" value="ECO:0007669"/>
    <property type="project" value="UniProtKB-KW"/>
</dbReference>
<dbReference type="Pfam" id="PF22936">
    <property type="entry name" value="Pol_BBD"/>
    <property type="match status" value="1"/>
</dbReference>
<dbReference type="EMBL" id="PKPP01004843">
    <property type="protein sequence ID" value="PWA62550.1"/>
    <property type="molecule type" value="Genomic_DNA"/>
</dbReference>
<dbReference type="Gene3D" id="3.30.420.10">
    <property type="entry name" value="Ribonuclease H-like superfamily/Ribonuclease H"/>
    <property type="match status" value="1"/>
</dbReference>
<feature type="compositionally biased region" description="Polar residues" evidence="5">
    <location>
        <begin position="859"/>
        <end position="869"/>
    </location>
</feature>
<dbReference type="OrthoDB" id="414104at2759"/>
<dbReference type="SUPFAM" id="SSF53098">
    <property type="entry name" value="Ribonuclease H-like"/>
    <property type="match status" value="1"/>
</dbReference>
<comment type="caution">
    <text evidence="7">The sequence shown here is derived from an EMBL/GenBank/DDBJ whole genome shotgun (WGS) entry which is preliminary data.</text>
</comment>
<evidence type="ECO:0000259" key="6">
    <source>
        <dbReference type="PROSITE" id="PS50994"/>
    </source>
</evidence>
<dbReference type="GO" id="GO:0046872">
    <property type="term" value="F:metal ion binding"/>
    <property type="evidence" value="ECO:0007669"/>
    <property type="project" value="UniProtKB-KW"/>
</dbReference>
<evidence type="ECO:0000256" key="4">
    <source>
        <dbReference type="ARBA" id="ARBA00022801"/>
    </source>
</evidence>
<dbReference type="GO" id="GO:0003676">
    <property type="term" value="F:nucleic acid binding"/>
    <property type="evidence" value="ECO:0007669"/>
    <property type="project" value="InterPro"/>
</dbReference>
<feature type="compositionally biased region" description="Polar residues" evidence="5">
    <location>
        <begin position="884"/>
        <end position="898"/>
    </location>
</feature>
<evidence type="ECO:0000256" key="5">
    <source>
        <dbReference type="SAM" id="MobiDB-lite"/>
    </source>
</evidence>
<dbReference type="InterPro" id="IPR036397">
    <property type="entry name" value="RNaseH_sf"/>
</dbReference>
<dbReference type="PROSITE" id="PS50994">
    <property type="entry name" value="INTEGRASE"/>
    <property type="match status" value="1"/>
</dbReference>
<dbReference type="GO" id="GO:0004190">
    <property type="term" value="F:aspartic-type endopeptidase activity"/>
    <property type="evidence" value="ECO:0007669"/>
    <property type="project" value="UniProtKB-KW"/>
</dbReference>
<keyword evidence="2" id="KW-0479">Metal-binding</keyword>
<keyword evidence="1" id="KW-0645">Protease</keyword>
<accession>A0A2U1MMR1</accession>
<gene>
    <name evidence="7" type="ORF">CTI12_AA360080</name>
</gene>
<feature type="domain" description="Integrase catalytic" evidence="6">
    <location>
        <begin position="554"/>
        <end position="729"/>
    </location>
</feature>
<dbReference type="InterPro" id="IPR001584">
    <property type="entry name" value="Integrase_cat-core"/>
</dbReference>
<evidence type="ECO:0000256" key="3">
    <source>
        <dbReference type="ARBA" id="ARBA00022750"/>
    </source>
</evidence>
<dbReference type="InterPro" id="IPR012337">
    <property type="entry name" value="RNaseH-like_sf"/>
</dbReference>
<feature type="region of interest" description="Disordered" evidence="5">
    <location>
        <begin position="286"/>
        <end position="321"/>
    </location>
</feature>
<dbReference type="InterPro" id="IPR043502">
    <property type="entry name" value="DNA/RNA_pol_sf"/>
</dbReference>
<feature type="region of interest" description="Disordered" evidence="5">
    <location>
        <begin position="842"/>
        <end position="869"/>
    </location>
</feature>
<dbReference type="Proteomes" id="UP000245207">
    <property type="component" value="Unassembled WGS sequence"/>
</dbReference>
<dbReference type="Pfam" id="PF13976">
    <property type="entry name" value="gag_pre-integrs"/>
    <property type="match status" value="1"/>
</dbReference>
<dbReference type="InterPro" id="IPR054722">
    <property type="entry name" value="PolX-like_BBD"/>
</dbReference>
<dbReference type="Pfam" id="PF00665">
    <property type="entry name" value="rve"/>
    <property type="match status" value="1"/>
</dbReference>
<organism evidence="7 8">
    <name type="scientific">Artemisia annua</name>
    <name type="common">Sweet wormwood</name>
    <dbReference type="NCBI Taxonomy" id="35608"/>
    <lineage>
        <taxon>Eukaryota</taxon>
        <taxon>Viridiplantae</taxon>
        <taxon>Streptophyta</taxon>
        <taxon>Embryophyta</taxon>
        <taxon>Tracheophyta</taxon>
        <taxon>Spermatophyta</taxon>
        <taxon>Magnoliopsida</taxon>
        <taxon>eudicotyledons</taxon>
        <taxon>Gunneridae</taxon>
        <taxon>Pentapetalae</taxon>
        <taxon>asterids</taxon>
        <taxon>campanulids</taxon>
        <taxon>Asterales</taxon>
        <taxon>Asteraceae</taxon>
        <taxon>Asteroideae</taxon>
        <taxon>Anthemideae</taxon>
        <taxon>Artemisiinae</taxon>
        <taxon>Artemisia</taxon>
    </lineage>
</organism>
<evidence type="ECO:0000256" key="1">
    <source>
        <dbReference type="ARBA" id="ARBA00022670"/>
    </source>
</evidence>
<evidence type="ECO:0000313" key="7">
    <source>
        <dbReference type="EMBL" id="PWA62550.1"/>
    </source>
</evidence>
<dbReference type="InterPro" id="IPR057670">
    <property type="entry name" value="SH3_retrovirus"/>
</dbReference>
<dbReference type="CDD" id="cd09272">
    <property type="entry name" value="RNase_HI_RT_Ty1"/>
    <property type="match status" value="1"/>
</dbReference>
<proteinExistence type="predicted"/>
<dbReference type="Pfam" id="PF25597">
    <property type="entry name" value="SH3_retrovirus"/>
    <property type="match status" value="1"/>
</dbReference>
<feature type="region of interest" description="Disordered" evidence="5">
    <location>
        <begin position="884"/>
        <end position="910"/>
    </location>
</feature>
<keyword evidence="8" id="KW-1185">Reference proteome</keyword>
<dbReference type="PANTHER" id="PTHR42648:SF31">
    <property type="entry name" value="RNA-DIRECTED DNA POLYMERASE"/>
    <property type="match status" value="1"/>
</dbReference>
<dbReference type="InterPro" id="IPR025724">
    <property type="entry name" value="GAG-pre-integrase_dom"/>
</dbReference>
<dbReference type="InterPro" id="IPR013103">
    <property type="entry name" value="RVT_2"/>
</dbReference>
<evidence type="ECO:0000313" key="8">
    <source>
        <dbReference type="Proteomes" id="UP000245207"/>
    </source>
</evidence>
<dbReference type="Pfam" id="PF07727">
    <property type="entry name" value="RVT_2"/>
    <property type="match status" value="1"/>
</dbReference>
<sequence length="1431" mass="162039">MSVQYTDDESEPNNNNTTLISKLDLSHPLHLHPNDSASLTVVSIKLKGTENYNVWSCAMLLALEGKNKTGFIDGTCRRSNTDEVLGKQWDRVNAVVLGWILNSISEELFLGQIFSKNASDVWNELKDTFDRVDGSVTFNLHHKINSLSQNDDFKRHNQLMKLMQFLMGLDDSYMQIRSNILSRDLLPDVKGAYAIICSEESHRQVVTGSSSRTHNSAFSSRMVNQSNQPSAMPTNQTNNASANFNRVPDYRRRTGSGSTLVCEHCGFNGHTKDRCFKLIGFPPNFGKKGNTSRPPNKRFSHNSVASGPGPSSSSGSSSGFTDEQLSTLISLIKDNSLNGNNVQANMAGTYCNKSKIFNQNFHKFFSTNSNLKPKLTSDAKIIDSGANQHMTYTYKELFNVVDISDLKIKVGHPNGSEAFITKIGNLKLNKSLTLYDVLVIPEYCVTLISVHKIAKDNKAFVAFDENKCFFLDQDLKLGKVLGIGNQCGGLYYFNSRGISCNTSSFLTNLSQFDWHCRLGHPADPVLNVLKPDLKFSPNNQNIVCEICQRAKQTRVPFPLSDHSTTALGELVHLDLWGPYRVASREGYRYFLTIVDDFTRVVWVYLIKTKDEVCHYITVFYNLLETQFDKKVKSFRSDNGTEFVNHTFAKFCETKGITHQTSCAYTPQQNGIAERKHRHLLNVARSLLFQGVIPLKFWTECILTATFLINRLPSSVLNGKSPFEMIYNKKLALSNLRMFGCLCFATIVNNNDKLSSRSEKCVMMGYSNSKKGYRLYSLDKYQFLFSRDVKFFESIFPFKESGTNMNKDNSENVFQDLNHLNFFDVETPELPYDEERVDHKLNSDNLSQSEGDHSPLSGRTPVTDQNSDNSFADEDEMVATLEENNTSEGNLNQNSNPSVQGEVPLRRSSRPSVFPKNYNDFVVESKVKYGIEKFVNYTKLSPGNYCFTVQLNKSHEPKSFSEASKSIYWIDAMNNEVEALYRNDTFEITVLPLYKSDGEIDRYKARVVAKGYNQKEGVDYEETFSPVVKMVTVRCLLTIALHNGWSVFQLDVNNAFLYGDLDETVYMKLPEGFFPEGDNRVCRLKKSLYGLKQAPRQWNAKLTSTLTENGFTQSKSDYSLYTKSKNGVFIALLVYVDDIIVTGNNVNEINNFKDFLKTKFMIKDLGKLQYFLGIEVTDTDKGMCLNQRKYCLDLLSEYGMLGCKPAKTPLQSKLVITNQATDNDPLLDNVTNYQKLMGKLIYLTNTRPDISYVVHCLSQFMHSPLNSHLRIAFKILRYLKGTLGLGIHITKNPVSWKSKKQPTLSKSSTEAEYRALASVTSEVIWILKVLKDFEINNLLPIPVHCDSKSAIKIAANPIFHERTKHLEIDLHFVREKILNGVVKTVKVDSANQIADIFTKGLDTLQHNFLVTKLNMFNPYLISDEGGMLRNKD</sequence>
<feature type="compositionally biased region" description="Polar residues" evidence="5">
    <location>
        <begin position="224"/>
        <end position="244"/>
    </location>
</feature>
<dbReference type="STRING" id="35608.A0A2U1MMR1"/>
<dbReference type="InterPro" id="IPR029472">
    <property type="entry name" value="Copia-like_N"/>
</dbReference>
<name>A0A2U1MMR1_ARTAN</name>
<keyword evidence="4" id="KW-0378">Hydrolase</keyword>
<dbReference type="Pfam" id="PF14244">
    <property type="entry name" value="Retrotran_gag_3"/>
    <property type="match status" value="1"/>
</dbReference>